<dbReference type="GO" id="GO:0003700">
    <property type="term" value="F:DNA-binding transcription factor activity"/>
    <property type="evidence" value="ECO:0007669"/>
    <property type="project" value="InterPro"/>
</dbReference>
<dbReference type="PANTHER" id="PTHR33164">
    <property type="entry name" value="TRANSCRIPTIONAL REGULATOR, MARR FAMILY"/>
    <property type="match status" value="1"/>
</dbReference>
<name>A0A345DCI6_9BURK</name>
<accession>A0A345DCI6</accession>
<dbReference type="EMBL" id="CP031124">
    <property type="protein sequence ID" value="AXF86074.1"/>
    <property type="molecule type" value="Genomic_DNA"/>
</dbReference>
<dbReference type="GO" id="GO:0006950">
    <property type="term" value="P:response to stress"/>
    <property type="evidence" value="ECO:0007669"/>
    <property type="project" value="TreeGrafter"/>
</dbReference>
<gene>
    <name evidence="2" type="primary">ohrR</name>
    <name evidence="2" type="ORF">DTO96_101815</name>
</gene>
<dbReference type="KEGG" id="hyf:DTO96_101815"/>
<dbReference type="InterPro" id="IPR036390">
    <property type="entry name" value="WH_DNA-bd_sf"/>
</dbReference>
<dbReference type="PRINTS" id="PR00598">
    <property type="entry name" value="HTHMARR"/>
</dbReference>
<dbReference type="RefSeq" id="WP_114563193.1">
    <property type="nucleotide sequence ID" value="NZ_CP031124.1"/>
</dbReference>
<evidence type="ECO:0000313" key="3">
    <source>
        <dbReference type="Proteomes" id="UP000252182"/>
    </source>
</evidence>
<organism evidence="2 3">
    <name type="scientific">Ephemeroptericola cinctiostellae</name>
    <dbReference type="NCBI Taxonomy" id="2268024"/>
    <lineage>
        <taxon>Bacteria</taxon>
        <taxon>Pseudomonadati</taxon>
        <taxon>Pseudomonadota</taxon>
        <taxon>Betaproteobacteria</taxon>
        <taxon>Burkholderiales</taxon>
        <taxon>Burkholderiaceae</taxon>
        <taxon>Ephemeroptericola</taxon>
    </lineage>
</organism>
<dbReference type="OrthoDB" id="9787636at2"/>
<dbReference type="PANTHER" id="PTHR33164:SF104">
    <property type="entry name" value="TRANSCRIPTIONAL REGULATORY PROTEIN"/>
    <property type="match status" value="1"/>
</dbReference>
<sequence length="174" mass="19515">MPPHFSMSLDEFAEIHRSGFNVEFDPVVMPLMYLLKAGKAYHMSILEQDIQKIGLSIFEADVLLILKGSFNEKQLTPKQVGERLAISSGGLTKVLNQLERKGFITRLIDEHDKRSKPIKLTPIGEQKAVDALLQIQSTTDGWVHGRLSDEKIIALSNLLSELVPQPKESRSQPI</sequence>
<reference evidence="3" key="1">
    <citation type="submission" date="2018-07" db="EMBL/GenBank/DDBJ databases">
        <authorList>
            <person name="Kim H."/>
        </authorList>
    </citation>
    <scope>NUCLEOTIDE SEQUENCE [LARGE SCALE GENOMIC DNA]</scope>
    <source>
        <strain evidence="3">F02</strain>
    </source>
</reference>
<dbReference type="Pfam" id="PF12802">
    <property type="entry name" value="MarR_2"/>
    <property type="match status" value="1"/>
</dbReference>
<dbReference type="Gene3D" id="1.10.10.10">
    <property type="entry name" value="Winged helix-like DNA-binding domain superfamily/Winged helix DNA-binding domain"/>
    <property type="match status" value="1"/>
</dbReference>
<dbReference type="InterPro" id="IPR039422">
    <property type="entry name" value="MarR/SlyA-like"/>
</dbReference>
<dbReference type="AlphaFoldDB" id="A0A345DCI6"/>
<dbReference type="PROSITE" id="PS50995">
    <property type="entry name" value="HTH_MARR_2"/>
    <property type="match status" value="1"/>
</dbReference>
<dbReference type="InterPro" id="IPR000835">
    <property type="entry name" value="HTH_MarR-typ"/>
</dbReference>
<evidence type="ECO:0000313" key="2">
    <source>
        <dbReference type="EMBL" id="AXF86074.1"/>
    </source>
</evidence>
<feature type="domain" description="HTH marR-type" evidence="1">
    <location>
        <begin position="24"/>
        <end position="164"/>
    </location>
</feature>
<keyword evidence="3" id="KW-1185">Reference proteome</keyword>
<proteinExistence type="predicted"/>
<dbReference type="InterPro" id="IPR036388">
    <property type="entry name" value="WH-like_DNA-bd_sf"/>
</dbReference>
<evidence type="ECO:0000259" key="1">
    <source>
        <dbReference type="PROSITE" id="PS50995"/>
    </source>
</evidence>
<protein>
    <submittedName>
        <fullName evidence="2">Organic hydroperoxide resistance transcriptional regulator</fullName>
    </submittedName>
</protein>
<dbReference type="Proteomes" id="UP000252182">
    <property type="component" value="Chromosome"/>
</dbReference>
<dbReference type="SMART" id="SM00347">
    <property type="entry name" value="HTH_MARR"/>
    <property type="match status" value="1"/>
</dbReference>
<dbReference type="SUPFAM" id="SSF46785">
    <property type="entry name" value="Winged helix' DNA-binding domain"/>
    <property type="match status" value="1"/>
</dbReference>